<keyword evidence="3" id="KW-1185">Reference proteome</keyword>
<gene>
    <name evidence="2" type="ORF">ACFOSH_31870</name>
</gene>
<dbReference type="Proteomes" id="UP001595645">
    <property type="component" value="Unassembled WGS sequence"/>
</dbReference>
<evidence type="ECO:0000313" key="3">
    <source>
        <dbReference type="Proteomes" id="UP001595645"/>
    </source>
</evidence>
<reference evidence="3" key="1">
    <citation type="journal article" date="2019" name="Int. J. Syst. Evol. Microbiol.">
        <title>The Global Catalogue of Microorganisms (GCM) 10K type strain sequencing project: providing services to taxonomists for standard genome sequencing and annotation.</title>
        <authorList>
            <consortium name="The Broad Institute Genomics Platform"/>
            <consortium name="The Broad Institute Genome Sequencing Center for Infectious Disease"/>
            <person name="Wu L."/>
            <person name="Ma J."/>
        </authorList>
    </citation>
    <scope>NUCLEOTIDE SEQUENCE [LARGE SCALE GENOMIC DNA]</scope>
    <source>
        <strain evidence="3">CGMCC 4.7676</strain>
    </source>
</reference>
<comment type="caution">
    <text evidence="2">The sequence shown here is derived from an EMBL/GenBank/DDBJ whole genome shotgun (WGS) entry which is preliminary data.</text>
</comment>
<accession>A0ABV7P8F6</accession>
<feature type="region of interest" description="Disordered" evidence="1">
    <location>
        <begin position="140"/>
        <end position="165"/>
    </location>
</feature>
<proteinExistence type="predicted"/>
<dbReference type="EMBL" id="JBHRWK010000059">
    <property type="protein sequence ID" value="MFC3454057.1"/>
    <property type="molecule type" value="Genomic_DNA"/>
</dbReference>
<evidence type="ECO:0000256" key="1">
    <source>
        <dbReference type="SAM" id="MobiDB-lite"/>
    </source>
</evidence>
<sequence>MTVRQTFKMPALVRRDSPSVFVDNPEAQAEHDAITHPEPEFCHQNCDGPETDHPVTWRIHPRPDPGPVVADGVITELVSCCTCCAWSCGTEGFVARLQRESYDGRDIRIERLANGVWTKLRGEVLMGIIRKIKEASKTVERIVQEEAPRPKPEPKKADGEKGGGK</sequence>
<protein>
    <submittedName>
        <fullName evidence="2">Uncharacterized protein</fullName>
    </submittedName>
</protein>
<evidence type="ECO:0000313" key="2">
    <source>
        <dbReference type="EMBL" id="MFC3454057.1"/>
    </source>
</evidence>
<name>A0ABV7P8F6_9PSEU</name>
<dbReference type="RefSeq" id="WP_378243231.1">
    <property type="nucleotide sequence ID" value="NZ_JBHRWK010000059.1"/>
</dbReference>
<organism evidence="2 3">
    <name type="scientific">Amycolatopsis speibonae</name>
    <dbReference type="NCBI Taxonomy" id="1450224"/>
    <lineage>
        <taxon>Bacteria</taxon>
        <taxon>Bacillati</taxon>
        <taxon>Actinomycetota</taxon>
        <taxon>Actinomycetes</taxon>
        <taxon>Pseudonocardiales</taxon>
        <taxon>Pseudonocardiaceae</taxon>
        <taxon>Amycolatopsis</taxon>
    </lineage>
</organism>